<dbReference type="Proteomes" id="UP000177130">
    <property type="component" value="Unassembled WGS sequence"/>
</dbReference>
<reference evidence="1 2" key="1">
    <citation type="journal article" date="2016" name="Nat. Commun.">
        <title>Thousands of microbial genomes shed light on interconnected biogeochemical processes in an aquifer system.</title>
        <authorList>
            <person name="Anantharaman K."/>
            <person name="Brown C.T."/>
            <person name="Hug L.A."/>
            <person name="Sharon I."/>
            <person name="Castelle C.J."/>
            <person name="Probst A.J."/>
            <person name="Thomas B.C."/>
            <person name="Singh A."/>
            <person name="Wilkins M.J."/>
            <person name="Karaoz U."/>
            <person name="Brodie E.L."/>
            <person name="Williams K.H."/>
            <person name="Hubbard S.S."/>
            <person name="Banfield J.F."/>
        </authorList>
    </citation>
    <scope>NUCLEOTIDE SEQUENCE [LARGE SCALE GENOMIC DNA]</scope>
</reference>
<accession>A0A1G2MEX2</accession>
<protein>
    <submittedName>
        <fullName evidence="1">Uncharacterized protein</fullName>
    </submittedName>
</protein>
<proteinExistence type="predicted"/>
<evidence type="ECO:0000313" key="2">
    <source>
        <dbReference type="Proteomes" id="UP000177130"/>
    </source>
</evidence>
<comment type="caution">
    <text evidence="1">The sequence shown here is derived from an EMBL/GenBank/DDBJ whole genome shotgun (WGS) entry which is preliminary data.</text>
</comment>
<gene>
    <name evidence="1" type="ORF">A3C72_03400</name>
</gene>
<organism evidence="1 2">
    <name type="scientific">Candidatus Taylorbacteria bacterium RIFCSPHIGHO2_02_FULL_43_32b</name>
    <dbReference type="NCBI Taxonomy" id="1802306"/>
    <lineage>
        <taxon>Bacteria</taxon>
        <taxon>Candidatus Tayloriibacteriota</taxon>
    </lineage>
</organism>
<dbReference type="AlphaFoldDB" id="A0A1G2MEX2"/>
<evidence type="ECO:0000313" key="1">
    <source>
        <dbReference type="EMBL" id="OHA22446.1"/>
    </source>
</evidence>
<dbReference type="EMBL" id="MHRK01000053">
    <property type="protein sequence ID" value="OHA22446.1"/>
    <property type="molecule type" value="Genomic_DNA"/>
</dbReference>
<sequence>MEDISNLIAVFPKIKLDSRHRIIPESIGYEMSMARASWLHNHGLSATFIMDEFEMCLNTTGEEVLWNAKPDDSKVEPVTCLGYISNVYDSSLAFRMSLNYIVGNFFNFATHYTATSVSGSEAVLIADMPESFLVWIRRLHSDFAKLGA</sequence>
<name>A0A1G2MEX2_9BACT</name>